<accession>A0A560D4M6</accession>
<dbReference type="Proteomes" id="UP000319949">
    <property type="component" value="Unassembled WGS sequence"/>
</dbReference>
<name>A0A560D4M6_9BRAD</name>
<protein>
    <submittedName>
        <fullName evidence="1">Uncharacterized protein</fullName>
    </submittedName>
</protein>
<proteinExistence type="predicted"/>
<evidence type="ECO:0000313" key="2">
    <source>
        <dbReference type="Proteomes" id="UP000319949"/>
    </source>
</evidence>
<gene>
    <name evidence="1" type="ORF">FBZ96_11281</name>
</gene>
<dbReference type="AlphaFoldDB" id="A0A560D4M6"/>
<keyword evidence="2" id="KW-1185">Reference proteome</keyword>
<organism evidence="1 2">
    <name type="scientific">Bradyrhizobium stylosanthis</name>
    <dbReference type="NCBI Taxonomy" id="1803665"/>
    <lineage>
        <taxon>Bacteria</taxon>
        <taxon>Pseudomonadati</taxon>
        <taxon>Pseudomonadota</taxon>
        <taxon>Alphaproteobacteria</taxon>
        <taxon>Hyphomicrobiales</taxon>
        <taxon>Nitrobacteraceae</taxon>
        <taxon>Bradyrhizobium</taxon>
    </lineage>
</organism>
<dbReference type="EMBL" id="VITK01000012">
    <property type="protein sequence ID" value="TWA92075.1"/>
    <property type="molecule type" value="Genomic_DNA"/>
</dbReference>
<sequence>MSAARLASLMRVTHHHHKLMGHKRDALGGIATAEDIHLLSFAALIEVKAELCGCRRIDLGYLVLTTRESFPDDLSMDDIGR</sequence>
<reference evidence="1 2" key="1">
    <citation type="submission" date="2019-06" db="EMBL/GenBank/DDBJ databases">
        <title>Genomic Encyclopedia of Type Strains, Phase IV (KMG-V): Genome sequencing to study the core and pangenomes of soil and plant-associated prokaryotes.</title>
        <authorList>
            <person name="Whitman W."/>
        </authorList>
    </citation>
    <scope>NUCLEOTIDE SEQUENCE [LARGE SCALE GENOMIC DNA]</scope>
    <source>
        <strain evidence="1 2">BR 510</strain>
    </source>
</reference>
<evidence type="ECO:0000313" key="1">
    <source>
        <dbReference type="EMBL" id="TWA92075.1"/>
    </source>
</evidence>
<comment type="caution">
    <text evidence="1">The sequence shown here is derived from an EMBL/GenBank/DDBJ whole genome shotgun (WGS) entry which is preliminary data.</text>
</comment>